<dbReference type="OrthoDB" id="8678477at2"/>
<gene>
    <name evidence="2" type="ORF">BCM14_0588</name>
</gene>
<dbReference type="EMBL" id="PVTV01000011">
    <property type="protein sequence ID" value="PRY99147.1"/>
    <property type="molecule type" value="Genomic_DNA"/>
</dbReference>
<sequence length="328" mass="34654">MQNQYSRFIHRGLTLFVSSLVLFTSVVRAEYPDKPILFVAPFAAGGANDYLTRLMAQHMGMVLKTSIVADNKTGANGIVGASYVAKSAADGYVLLMGNSATHGTNSSLYPNMPYDPIADFAPVSMVGAVPLVIAVDPRLNINSIAELIAYGKTHPGKLSFGSSGVGGTGHLAGEAFNASARLDLVHAPYKGDAPAVADVAAGQVPLAVIGVASASPLYSAGKIKVLAVASKVRNKAMPDVPTLTEAGFSGLEFSQWYALVARAGTPKDVIQKLNVAAKQVLKNQDVIQAMLTQGAEAQYTTPEQLENFYQIEIKRFANIIQKLNIKAD</sequence>
<dbReference type="PIRSF" id="PIRSF017082">
    <property type="entry name" value="YflP"/>
    <property type="match status" value="1"/>
</dbReference>
<comment type="caution">
    <text evidence="2">The sequence shown here is derived from an EMBL/GenBank/DDBJ whole genome shotgun (WGS) entry which is preliminary data.</text>
</comment>
<name>A0A2T0XJS3_9BURK</name>
<protein>
    <submittedName>
        <fullName evidence="2">Tripartite-type tricarboxylate transporter receptor subunit TctC</fullName>
    </submittedName>
</protein>
<dbReference type="PANTHER" id="PTHR42928">
    <property type="entry name" value="TRICARBOXYLATE-BINDING PROTEIN"/>
    <property type="match status" value="1"/>
</dbReference>
<organism evidence="2 3">
    <name type="scientific">Jezberella montanilacus</name>
    <dbReference type="NCBI Taxonomy" id="323426"/>
    <lineage>
        <taxon>Bacteria</taxon>
        <taxon>Pseudomonadati</taxon>
        <taxon>Pseudomonadota</taxon>
        <taxon>Betaproteobacteria</taxon>
        <taxon>Burkholderiales</taxon>
        <taxon>Alcaligenaceae</taxon>
        <taxon>Jezberella</taxon>
    </lineage>
</organism>
<dbReference type="RefSeq" id="WP_106226481.1">
    <property type="nucleotide sequence ID" value="NZ_PVTV01000011.1"/>
</dbReference>
<keyword evidence="3" id="KW-1185">Reference proteome</keyword>
<comment type="similarity">
    <text evidence="1">Belongs to the UPF0065 (bug) family.</text>
</comment>
<dbReference type="Proteomes" id="UP000238308">
    <property type="component" value="Unassembled WGS sequence"/>
</dbReference>
<dbReference type="Gene3D" id="3.40.190.150">
    <property type="entry name" value="Bordetella uptake gene, domain 1"/>
    <property type="match status" value="1"/>
</dbReference>
<evidence type="ECO:0000256" key="1">
    <source>
        <dbReference type="ARBA" id="ARBA00006987"/>
    </source>
</evidence>
<dbReference type="InterPro" id="IPR005064">
    <property type="entry name" value="BUG"/>
</dbReference>
<accession>A0A2T0XJS3</accession>
<reference evidence="2 3" key="1">
    <citation type="submission" date="2018-03" db="EMBL/GenBank/DDBJ databases">
        <title>Genomic Encyclopedia of Type Strains, Phase III (KMG-III): the genomes of soil and plant-associated and newly described type strains.</title>
        <authorList>
            <person name="Whitman W."/>
        </authorList>
    </citation>
    <scope>NUCLEOTIDE SEQUENCE [LARGE SCALE GENOMIC DNA]</scope>
    <source>
        <strain evidence="2 3">MWH-P2sevCIIIb</strain>
    </source>
</reference>
<dbReference type="Pfam" id="PF03401">
    <property type="entry name" value="TctC"/>
    <property type="match status" value="1"/>
</dbReference>
<evidence type="ECO:0000313" key="3">
    <source>
        <dbReference type="Proteomes" id="UP000238308"/>
    </source>
</evidence>
<dbReference type="PANTHER" id="PTHR42928:SF5">
    <property type="entry name" value="BLR1237 PROTEIN"/>
    <property type="match status" value="1"/>
</dbReference>
<evidence type="ECO:0000313" key="2">
    <source>
        <dbReference type="EMBL" id="PRY99147.1"/>
    </source>
</evidence>
<dbReference type="InterPro" id="IPR042100">
    <property type="entry name" value="Bug_dom1"/>
</dbReference>
<dbReference type="SUPFAM" id="SSF53850">
    <property type="entry name" value="Periplasmic binding protein-like II"/>
    <property type="match status" value="1"/>
</dbReference>
<keyword evidence="2" id="KW-0675">Receptor</keyword>
<proteinExistence type="inferred from homology"/>
<dbReference type="Gene3D" id="3.40.190.10">
    <property type="entry name" value="Periplasmic binding protein-like II"/>
    <property type="match status" value="1"/>
</dbReference>
<dbReference type="AlphaFoldDB" id="A0A2T0XJS3"/>
<dbReference type="CDD" id="cd13578">
    <property type="entry name" value="PBP2_Bug27"/>
    <property type="match status" value="1"/>
</dbReference>